<feature type="signal peptide" evidence="1">
    <location>
        <begin position="1"/>
        <end position="20"/>
    </location>
</feature>
<dbReference type="InterPro" id="IPR019734">
    <property type="entry name" value="TPR_rpt"/>
</dbReference>
<dbReference type="Gene3D" id="1.25.40.10">
    <property type="entry name" value="Tetratricopeptide repeat domain"/>
    <property type="match status" value="1"/>
</dbReference>
<keyword evidence="1" id="KW-0732">Signal</keyword>
<dbReference type="EMBL" id="JAPDDT010000001">
    <property type="protein sequence ID" value="MCW1921480.1"/>
    <property type="molecule type" value="Genomic_DNA"/>
</dbReference>
<organism evidence="2 3">
    <name type="scientific">Luteolibacter arcticus</name>
    <dbReference type="NCBI Taxonomy" id="1581411"/>
    <lineage>
        <taxon>Bacteria</taxon>
        <taxon>Pseudomonadati</taxon>
        <taxon>Verrucomicrobiota</taxon>
        <taxon>Verrucomicrobiia</taxon>
        <taxon>Verrucomicrobiales</taxon>
        <taxon>Verrucomicrobiaceae</taxon>
        <taxon>Luteolibacter</taxon>
    </lineage>
</organism>
<comment type="caution">
    <text evidence="2">The sequence shown here is derived from an EMBL/GenBank/DDBJ whole genome shotgun (WGS) entry which is preliminary data.</text>
</comment>
<dbReference type="Pfam" id="PF13181">
    <property type="entry name" value="TPR_8"/>
    <property type="match status" value="1"/>
</dbReference>
<reference evidence="2 3" key="1">
    <citation type="submission" date="2022-10" db="EMBL/GenBank/DDBJ databases">
        <title>Luteolibacter arcticus strain CCTCC AB 2014275, whole genome shotgun sequencing project.</title>
        <authorList>
            <person name="Zhao G."/>
            <person name="Shen L."/>
        </authorList>
    </citation>
    <scope>NUCLEOTIDE SEQUENCE [LARGE SCALE GENOMIC DNA]</scope>
    <source>
        <strain evidence="2 3">CCTCC AB 2014275</strain>
    </source>
</reference>
<keyword evidence="3" id="KW-1185">Reference proteome</keyword>
<evidence type="ECO:0000313" key="3">
    <source>
        <dbReference type="Proteomes" id="UP001320876"/>
    </source>
</evidence>
<dbReference type="InterPro" id="IPR011990">
    <property type="entry name" value="TPR-like_helical_dom_sf"/>
</dbReference>
<dbReference type="RefSeq" id="WP_264485589.1">
    <property type="nucleotide sequence ID" value="NZ_JAPDDT010000001.1"/>
</dbReference>
<protein>
    <submittedName>
        <fullName evidence="2">Tetratricopeptide repeat protein</fullName>
    </submittedName>
</protein>
<gene>
    <name evidence="2" type="ORF">OKA05_02880</name>
</gene>
<sequence>MKPSLILAALLFPFSLSAHPDPSHSLEQLEEHLAETPDDPELLRRKADLFLSTGHPDLARPVVDRLLVLDSREPENLLLDARVCRAKKDTATRTKAADLVKAHPKFAPGWLFLAQIEDDKGDRQEAISAMRQALDLSAKPSATDVLTCAAWLEKRGDKPEAIAVIDQGLAKLGVLSGLHQKAIELELTLRHYDSALRRVDALTGRFRPSVALSLQRADILESAGRFKDAAASCDSALALLDVMPASRKAGMAWKEQREMVSQRKAKNLVRAEETN</sequence>
<feature type="chain" id="PRO_5046625334" evidence="1">
    <location>
        <begin position="21"/>
        <end position="275"/>
    </location>
</feature>
<evidence type="ECO:0000256" key="1">
    <source>
        <dbReference type="SAM" id="SignalP"/>
    </source>
</evidence>
<name>A0ABT3GCX0_9BACT</name>
<dbReference type="SUPFAM" id="SSF48452">
    <property type="entry name" value="TPR-like"/>
    <property type="match status" value="1"/>
</dbReference>
<proteinExistence type="predicted"/>
<evidence type="ECO:0000313" key="2">
    <source>
        <dbReference type="EMBL" id="MCW1921480.1"/>
    </source>
</evidence>
<accession>A0ABT3GCX0</accession>
<dbReference type="Proteomes" id="UP001320876">
    <property type="component" value="Unassembled WGS sequence"/>
</dbReference>
<dbReference type="Pfam" id="PF13432">
    <property type="entry name" value="TPR_16"/>
    <property type="match status" value="1"/>
</dbReference>